<gene>
    <name evidence="1" type="ORF">RaK2_00406</name>
</gene>
<proteinExistence type="predicted"/>
<protein>
    <submittedName>
        <fullName evidence="1">Uncharacterized protein</fullName>
    </submittedName>
</protein>
<keyword evidence="2" id="KW-1185">Reference proteome</keyword>
<dbReference type="EMBL" id="JQ513383">
    <property type="protein sequence ID" value="AFA44679.1"/>
    <property type="molecule type" value="Genomic_DNA"/>
</dbReference>
<dbReference type="Proteomes" id="UP000007524">
    <property type="component" value="Segment"/>
</dbReference>
<dbReference type="RefSeq" id="YP_007007561.1">
    <property type="nucleotide sequence ID" value="NC_019526.1"/>
</dbReference>
<organism evidence="1 2">
    <name type="scientific">Klebsiella phage vB_KleM_RaK2</name>
    <dbReference type="NCBI Taxonomy" id="1147094"/>
    <lineage>
        <taxon>Viruses</taxon>
        <taxon>Duplodnaviria</taxon>
        <taxon>Heunggongvirae</taxon>
        <taxon>Uroviricota</taxon>
        <taxon>Caudoviricetes</taxon>
        <taxon>Alcyoneusvirus</taxon>
        <taxon>Alcyoneusvirus RaK2</taxon>
    </lineage>
</organism>
<accession>H6X4L3</accession>
<dbReference type="KEGG" id="vg:14012994"/>
<evidence type="ECO:0000313" key="1">
    <source>
        <dbReference type="EMBL" id="AFA44679.1"/>
    </source>
</evidence>
<dbReference type="GeneID" id="14012994"/>
<evidence type="ECO:0000313" key="2">
    <source>
        <dbReference type="Proteomes" id="UP000007524"/>
    </source>
</evidence>
<name>H6X4L3_9CAUD</name>
<sequence length="98" mass="11470">MNKEKTQRTIDYIEELLFDDLYMGNIIPHNGSFLHDITYEILKPFMDYLYVKYTGKLCLINSLNTCSYITSVEIRVVVGIVFLTNSENSYKMKDITII</sequence>
<reference evidence="1 2" key="1">
    <citation type="journal article" date="2012" name="J. Virol.">
        <title>Genome of Klebsiella sp.-Infecting Bacteriophage vB_KleM_RaK2.</title>
        <authorList>
            <person name="Simoliunas E."/>
            <person name="Kaliniene L."/>
            <person name="Truncaite L."/>
            <person name="Klausa V."/>
            <person name="Zajanckauskaite A."/>
            <person name="Meskys R."/>
        </authorList>
    </citation>
    <scope>NUCLEOTIDE SEQUENCE [LARGE SCALE GENOMIC DNA]</scope>
</reference>